<dbReference type="GeneID" id="121202036"/>
<dbReference type="CDD" id="cd09076">
    <property type="entry name" value="L1-EN"/>
    <property type="match status" value="1"/>
</dbReference>
<dbReference type="InterPro" id="IPR027124">
    <property type="entry name" value="Swc5/CFDP1/2"/>
</dbReference>
<dbReference type="Proteomes" id="UP000515150">
    <property type="component" value="Chromosome 24"/>
</dbReference>
<evidence type="ECO:0000313" key="1">
    <source>
        <dbReference type="Proteomes" id="UP000515150"/>
    </source>
</evidence>
<dbReference type="SUPFAM" id="SSF56219">
    <property type="entry name" value="DNase I-like"/>
    <property type="match status" value="1"/>
</dbReference>
<reference evidence="2" key="1">
    <citation type="submission" date="2025-08" db="UniProtKB">
        <authorList>
            <consortium name="RefSeq"/>
        </authorList>
    </citation>
    <scope>IDENTIFICATION</scope>
</reference>
<dbReference type="RefSeq" id="XP_040925587.1">
    <property type="nucleotide sequence ID" value="XM_041069653.1"/>
</dbReference>
<dbReference type="InterPro" id="IPR036691">
    <property type="entry name" value="Endo/exonu/phosph_ase_sf"/>
</dbReference>
<evidence type="ECO:0000313" key="2">
    <source>
        <dbReference type="RefSeq" id="XP_040925587.1"/>
    </source>
</evidence>
<dbReference type="Gene3D" id="3.60.10.10">
    <property type="entry name" value="Endonuclease/exonuclease/phosphatase"/>
    <property type="match status" value="1"/>
</dbReference>
<dbReference type="OrthoDB" id="410381at2759"/>
<proteinExistence type="predicted"/>
<gene>
    <name evidence="2" type="primary">LOC121202036</name>
</gene>
<dbReference type="KEGG" id="bspl:121202036"/>
<accession>A0A8M1HB66</accession>
<dbReference type="PANTHER" id="PTHR23227:SF83">
    <property type="entry name" value="ENDONUCLEASE_EXONUCLEASE_PHOSPHATASE DOMAIN-CONTAINING PROTEIN"/>
    <property type="match status" value="1"/>
</dbReference>
<sequence>MTGRSRELAAALRNRRIDIACVQETKWSGAKAKDIGEGYKLYYNSEVKTQNGVSIVLLVSLKDSVVSVNRISDRIMSIEIDSGDVGLPVVSCYTPQVECSDEAKEEIWPQLEDHIRTFRPEERVIGGDLNGHVGARQEGYEDYHGEQGFGTRNEEGCKILDFAEAHNLAVTKTYFKKRPFHLITYASGGRSTQIHYWLTNRRNMNLVTNTKVIPSDNVAPQHHLLVMDMLLDIGQHRRPPTTGPARIKWWKLTENKDHFKEKIEQLAIDPDKSVILIWASVTEHIRKTAKEVVGETKPAKRFVEKQIWWWNEEVQSIVKEKKTAFKK</sequence>
<protein>
    <submittedName>
        <fullName evidence="2">Craniofacial development protein 2-like</fullName>
    </submittedName>
</protein>
<dbReference type="AlphaFoldDB" id="A0A8M1HB66"/>
<organism evidence="1 2">
    <name type="scientific">Betta splendens</name>
    <name type="common">Siamese fighting fish</name>
    <dbReference type="NCBI Taxonomy" id="158456"/>
    <lineage>
        <taxon>Eukaryota</taxon>
        <taxon>Metazoa</taxon>
        <taxon>Chordata</taxon>
        <taxon>Craniata</taxon>
        <taxon>Vertebrata</taxon>
        <taxon>Euteleostomi</taxon>
        <taxon>Actinopterygii</taxon>
        <taxon>Neopterygii</taxon>
        <taxon>Teleostei</taxon>
        <taxon>Neoteleostei</taxon>
        <taxon>Acanthomorphata</taxon>
        <taxon>Anabantaria</taxon>
        <taxon>Anabantiformes</taxon>
        <taxon>Anabantoidei</taxon>
        <taxon>Osphronemidae</taxon>
        <taxon>Betta</taxon>
    </lineage>
</organism>
<name>A0A8M1HB66_BETSP</name>
<keyword evidence="1" id="KW-1185">Reference proteome</keyword>
<dbReference type="PANTHER" id="PTHR23227">
    <property type="entry name" value="BUCENTAUR RELATED"/>
    <property type="match status" value="1"/>
</dbReference>